<keyword evidence="11" id="KW-1185">Reference proteome</keyword>
<protein>
    <recommendedName>
        <fullName evidence="8">Proline--tRNA ligase</fullName>
        <ecNumber evidence="8">6.1.1.15</ecNumber>
    </recommendedName>
    <alternativeName>
        <fullName evidence="8">Prolyl-tRNA synthetase</fullName>
        <shortName evidence="8">ProRS</shortName>
    </alternativeName>
</protein>
<evidence type="ECO:0000313" key="10">
    <source>
        <dbReference type="EMBL" id="GID72097.1"/>
    </source>
</evidence>
<evidence type="ECO:0000256" key="6">
    <source>
        <dbReference type="ARBA" id="ARBA00023146"/>
    </source>
</evidence>
<organism evidence="10 11">
    <name type="scientific">Paractinoplanes deccanensis</name>
    <dbReference type="NCBI Taxonomy" id="113561"/>
    <lineage>
        <taxon>Bacteria</taxon>
        <taxon>Bacillati</taxon>
        <taxon>Actinomycetota</taxon>
        <taxon>Actinomycetes</taxon>
        <taxon>Micromonosporales</taxon>
        <taxon>Micromonosporaceae</taxon>
        <taxon>Paractinoplanes</taxon>
    </lineage>
</organism>
<dbReference type="InterPro" id="IPR002314">
    <property type="entry name" value="aa-tRNA-synt_IIb"/>
</dbReference>
<dbReference type="Gene3D" id="3.30.930.10">
    <property type="entry name" value="Bira Bifunctional Protein, Domain 2"/>
    <property type="match status" value="1"/>
</dbReference>
<comment type="subcellular location">
    <subcellularLocation>
        <location evidence="8">Cytoplasm</location>
    </subcellularLocation>
</comment>
<dbReference type="InterPro" id="IPR004499">
    <property type="entry name" value="Pro-tRNA-ligase_IIa_arc-type"/>
</dbReference>
<reference evidence="10 11" key="1">
    <citation type="submission" date="2021-01" db="EMBL/GenBank/DDBJ databases">
        <title>Whole genome shotgun sequence of Actinoplanes deccanensis NBRC 13994.</title>
        <authorList>
            <person name="Komaki H."/>
            <person name="Tamura T."/>
        </authorList>
    </citation>
    <scope>NUCLEOTIDE SEQUENCE [LARGE SCALE GENOMIC DNA]</scope>
    <source>
        <strain evidence="10 11">NBRC 13994</strain>
    </source>
</reference>
<keyword evidence="4 8" id="KW-0067">ATP-binding</keyword>
<sequence length="468" mass="51215">MARVLTPRAEDFPRWYQDLIAKAKLADNGPVRGTMVIRPVGYAIWERMQADMDARIKSVGVQNAYFPLFIPESYLRREADHVEGFSPELAVVTHAGGKELAEPLVVRPTSETVIGEFMAKWVDSYRDLPLLLNQWANVVRWELRPRTFLRTTEFLWQEGHTAHASEADAREHARDVHRNVYEAFMTEFLAVPVVPGRKTRKERFAGATNTMTVEAMMGDTKALQMGTSHELGQNFAKAFDISYSSAAGGVEHAWTTSWGTSTRMLGGLIMVHGDDNGLRLPPRLAPIQVQVMVVKAGEGVVEAAAALRDELRAAGVRVKLDDRADVPFGRRAVDAELQGIPIRIEVGPRDLATGNVTIARRIDGSKTPTALGEVAGAVTSALKADQQRLYDEALAFRAANTVEVKTLGDAIEAAQTGWARVPWSAVGEDGEAEANGKAVTVRCLVRPDGSMPDSGDEDGLIAIMARSY</sequence>
<dbReference type="EMBL" id="BOMI01000011">
    <property type="protein sequence ID" value="GID72097.1"/>
    <property type="molecule type" value="Genomic_DNA"/>
</dbReference>
<comment type="similarity">
    <text evidence="8">Belongs to the class-II aminoacyl-tRNA synthetase family. ProS type 3 subfamily.</text>
</comment>
<keyword evidence="1 8" id="KW-0963">Cytoplasm</keyword>
<dbReference type="SUPFAM" id="SSF55681">
    <property type="entry name" value="Class II aaRS and biotin synthetases"/>
    <property type="match status" value="1"/>
</dbReference>
<dbReference type="HAMAP" id="MF_01571">
    <property type="entry name" value="Pro_tRNA_synth_type3"/>
    <property type="match status" value="1"/>
</dbReference>
<dbReference type="PRINTS" id="PR01046">
    <property type="entry name" value="TRNASYNTHPRO"/>
</dbReference>
<evidence type="ECO:0000256" key="2">
    <source>
        <dbReference type="ARBA" id="ARBA00022598"/>
    </source>
</evidence>
<proteinExistence type="inferred from homology"/>
<dbReference type="Gene3D" id="3.40.50.800">
    <property type="entry name" value="Anticodon-binding domain"/>
    <property type="match status" value="1"/>
</dbReference>
<evidence type="ECO:0000256" key="7">
    <source>
        <dbReference type="ARBA" id="ARBA00047671"/>
    </source>
</evidence>
<dbReference type="Pfam" id="PF03129">
    <property type="entry name" value="HGTP_anticodon"/>
    <property type="match status" value="1"/>
</dbReference>
<evidence type="ECO:0000256" key="8">
    <source>
        <dbReference type="HAMAP-Rule" id="MF_01571"/>
    </source>
</evidence>
<dbReference type="PROSITE" id="PS50862">
    <property type="entry name" value="AA_TRNA_LIGASE_II"/>
    <property type="match status" value="1"/>
</dbReference>
<comment type="function">
    <text evidence="8">Catalyzes the attachment of proline to tRNA(Pro) in a two-step reaction: proline is first activated by ATP to form Pro-AMP and then transferred to the acceptor end of tRNA(Pro).</text>
</comment>
<dbReference type="EC" id="6.1.1.15" evidence="8"/>
<dbReference type="InterPro" id="IPR016061">
    <property type="entry name" value="Pro-tRNA_ligase_II_C"/>
</dbReference>
<comment type="catalytic activity">
    <reaction evidence="7 8">
        <text>tRNA(Pro) + L-proline + ATP = L-prolyl-tRNA(Pro) + AMP + diphosphate</text>
        <dbReference type="Rhea" id="RHEA:14305"/>
        <dbReference type="Rhea" id="RHEA-COMP:9700"/>
        <dbReference type="Rhea" id="RHEA-COMP:9702"/>
        <dbReference type="ChEBI" id="CHEBI:30616"/>
        <dbReference type="ChEBI" id="CHEBI:33019"/>
        <dbReference type="ChEBI" id="CHEBI:60039"/>
        <dbReference type="ChEBI" id="CHEBI:78442"/>
        <dbReference type="ChEBI" id="CHEBI:78532"/>
        <dbReference type="ChEBI" id="CHEBI:456215"/>
        <dbReference type="EC" id="6.1.1.15"/>
    </reaction>
</comment>
<evidence type="ECO:0000256" key="3">
    <source>
        <dbReference type="ARBA" id="ARBA00022741"/>
    </source>
</evidence>
<dbReference type="RefSeq" id="WP_203760069.1">
    <property type="nucleotide sequence ID" value="NZ_BAAABO010000004.1"/>
</dbReference>
<comment type="domain">
    <text evidence="8">Consists of three domains: the N-terminal catalytic domain, the anticodon-binding domain and the C-terminal extension.</text>
</comment>
<dbReference type="GO" id="GO:0016874">
    <property type="term" value="F:ligase activity"/>
    <property type="evidence" value="ECO:0007669"/>
    <property type="project" value="UniProtKB-KW"/>
</dbReference>
<comment type="subunit">
    <text evidence="8">Homodimer.</text>
</comment>
<dbReference type="InterPro" id="IPR045864">
    <property type="entry name" value="aa-tRNA-synth_II/BPL/LPL"/>
</dbReference>
<dbReference type="PANTHER" id="PTHR43382:SF3">
    <property type="entry name" value="PROLINE--TRNA LIGASE, CHLOROPLASTIC_MITOCHONDRIAL"/>
    <property type="match status" value="1"/>
</dbReference>
<keyword evidence="6 8" id="KW-0030">Aminoacyl-tRNA synthetase</keyword>
<dbReference type="SMART" id="SM00946">
    <property type="entry name" value="ProRS-C_1"/>
    <property type="match status" value="1"/>
</dbReference>
<evidence type="ECO:0000256" key="5">
    <source>
        <dbReference type="ARBA" id="ARBA00022917"/>
    </source>
</evidence>
<accession>A0ABQ3XWR1</accession>
<evidence type="ECO:0000313" key="11">
    <source>
        <dbReference type="Proteomes" id="UP000609879"/>
    </source>
</evidence>
<dbReference type="InterPro" id="IPR036621">
    <property type="entry name" value="Anticodon-bd_dom_sf"/>
</dbReference>
<dbReference type="CDD" id="cd00778">
    <property type="entry name" value="ProRS_core_arch_euk"/>
    <property type="match status" value="1"/>
</dbReference>
<keyword evidence="5 8" id="KW-0648">Protein biosynthesis</keyword>
<keyword evidence="2 8" id="KW-0436">Ligase</keyword>
<dbReference type="InterPro" id="IPR006195">
    <property type="entry name" value="aa-tRNA-synth_II"/>
</dbReference>
<evidence type="ECO:0000259" key="9">
    <source>
        <dbReference type="PROSITE" id="PS50862"/>
    </source>
</evidence>
<name>A0ABQ3XWR1_9ACTN</name>
<evidence type="ECO:0000256" key="4">
    <source>
        <dbReference type="ARBA" id="ARBA00022840"/>
    </source>
</evidence>
<dbReference type="InterPro" id="IPR033721">
    <property type="entry name" value="ProRS_core_arch_euk"/>
</dbReference>
<dbReference type="InterPro" id="IPR004154">
    <property type="entry name" value="Anticodon-bd"/>
</dbReference>
<dbReference type="Pfam" id="PF00587">
    <property type="entry name" value="tRNA-synt_2b"/>
    <property type="match status" value="1"/>
</dbReference>
<dbReference type="SUPFAM" id="SSF52954">
    <property type="entry name" value="Class II aaRS ABD-related"/>
    <property type="match status" value="1"/>
</dbReference>
<dbReference type="Proteomes" id="UP000609879">
    <property type="component" value="Unassembled WGS sequence"/>
</dbReference>
<gene>
    <name evidence="10" type="primary">proS_1</name>
    <name evidence="8" type="synonym">proS</name>
    <name evidence="10" type="ORF">Ade02nite_07380</name>
</gene>
<feature type="domain" description="Aminoacyl-transfer RNA synthetases class-II family profile" evidence="9">
    <location>
        <begin position="32"/>
        <end position="281"/>
    </location>
</feature>
<evidence type="ECO:0000256" key="1">
    <source>
        <dbReference type="ARBA" id="ARBA00022490"/>
    </source>
</evidence>
<dbReference type="InterPro" id="IPR002316">
    <property type="entry name" value="Pro-tRNA-ligase_IIa"/>
</dbReference>
<dbReference type="NCBIfam" id="TIGR00408">
    <property type="entry name" value="proS_fam_I"/>
    <property type="match status" value="1"/>
</dbReference>
<comment type="caution">
    <text evidence="10">The sequence shown here is derived from an EMBL/GenBank/DDBJ whole genome shotgun (WGS) entry which is preliminary data.</text>
</comment>
<dbReference type="PANTHER" id="PTHR43382">
    <property type="entry name" value="PROLYL-TRNA SYNTHETASE"/>
    <property type="match status" value="1"/>
</dbReference>
<keyword evidence="3 8" id="KW-0547">Nucleotide-binding</keyword>